<keyword evidence="3 8" id="KW-0479">Metal-binding</keyword>
<dbReference type="HAMAP" id="MF_00101">
    <property type="entry name" value="AcpS"/>
    <property type="match status" value="1"/>
</dbReference>
<dbReference type="InterPro" id="IPR008278">
    <property type="entry name" value="4-PPantetheinyl_Trfase_dom"/>
</dbReference>
<evidence type="ECO:0000256" key="7">
    <source>
        <dbReference type="ARBA" id="ARBA00023160"/>
    </source>
</evidence>
<name>A0A0R2MV19_9LACO</name>
<evidence type="ECO:0000256" key="2">
    <source>
        <dbReference type="ARBA" id="ARBA00022679"/>
    </source>
</evidence>
<comment type="similarity">
    <text evidence="8">Belongs to the P-Pant transferase superfamily. AcpS family.</text>
</comment>
<reference evidence="10 11" key="1">
    <citation type="journal article" date="2015" name="Genome Announc.">
        <title>Expanding the biotechnology potential of lactobacilli through comparative genomics of 213 strains and associated genera.</title>
        <authorList>
            <person name="Sun Z."/>
            <person name="Harris H.M."/>
            <person name="McCann A."/>
            <person name="Guo C."/>
            <person name="Argimon S."/>
            <person name="Zhang W."/>
            <person name="Yang X."/>
            <person name="Jeffery I.B."/>
            <person name="Cooney J.C."/>
            <person name="Kagawa T.F."/>
            <person name="Liu W."/>
            <person name="Song Y."/>
            <person name="Salvetti E."/>
            <person name="Wrobel A."/>
            <person name="Rasinkangas P."/>
            <person name="Parkhill J."/>
            <person name="Rea M.C."/>
            <person name="O'Sullivan O."/>
            <person name="Ritari J."/>
            <person name="Douillard F.P."/>
            <person name="Paul Ross R."/>
            <person name="Yang R."/>
            <person name="Briner A.E."/>
            <person name="Felis G.E."/>
            <person name="de Vos W.M."/>
            <person name="Barrangou R."/>
            <person name="Klaenhammer T.R."/>
            <person name="Caufield P.W."/>
            <person name="Cui Y."/>
            <person name="Zhang H."/>
            <person name="O'Toole P.W."/>
        </authorList>
    </citation>
    <scope>NUCLEOTIDE SEQUENCE [LARGE SCALE GENOMIC DNA]</scope>
    <source>
        <strain evidence="10 11">DSM 24301</strain>
    </source>
</reference>
<evidence type="ECO:0000256" key="4">
    <source>
        <dbReference type="ARBA" id="ARBA00022832"/>
    </source>
</evidence>
<dbReference type="AlphaFoldDB" id="A0A0R2MV19"/>
<dbReference type="NCBIfam" id="TIGR00516">
    <property type="entry name" value="acpS"/>
    <property type="match status" value="1"/>
</dbReference>
<feature type="domain" description="4'-phosphopantetheinyl transferase" evidence="9">
    <location>
        <begin position="4"/>
        <end position="100"/>
    </location>
</feature>
<organism evidence="10 11">
    <name type="scientific">Lacticaseibacillus saniviri JCM 17471 = DSM 24301</name>
    <dbReference type="NCBI Taxonomy" id="1293598"/>
    <lineage>
        <taxon>Bacteria</taxon>
        <taxon>Bacillati</taxon>
        <taxon>Bacillota</taxon>
        <taxon>Bacilli</taxon>
        <taxon>Lactobacillales</taxon>
        <taxon>Lactobacillaceae</taxon>
        <taxon>Lacticaseibacillus</taxon>
    </lineage>
</organism>
<dbReference type="InterPro" id="IPR037143">
    <property type="entry name" value="4-PPantetheinyl_Trfase_dom_sf"/>
</dbReference>
<keyword evidence="5 8" id="KW-0460">Magnesium</keyword>
<dbReference type="EC" id="2.7.8.7" evidence="8"/>
<keyword evidence="2 8" id="KW-0808">Transferase</keyword>
<dbReference type="NCBIfam" id="TIGR00556">
    <property type="entry name" value="pantethn_trn"/>
    <property type="match status" value="1"/>
</dbReference>
<evidence type="ECO:0000256" key="3">
    <source>
        <dbReference type="ARBA" id="ARBA00022723"/>
    </source>
</evidence>
<comment type="subcellular location">
    <subcellularLocation>
        <location evidence="8">Cytoplasm</location>
    </subcellularLocation>
</comment>
<keyword evidence="11" id="KW-1185">Reference proteome</keyword>
<dbReference type="GO" id="GO:0008897">
    <property type="term" value="F:holo-[acyl-carrier-protein] synthase activity"/>
    <property type="evidence" value="ECO:0007669"/>
    <property type="project" value="UniProtKB-UniRule"/>
</dbReference>
<evidence type="ECO:0000256" key="1">
    <source>
        <dbReference type="ARBA" id="ARBA00022516"/>
    </source>
</evidence>
<dbReference type="PATRIC" id="fig|1293598.4.peg.408"/>
<dbReference type="STRING" id="1293598.IV56_GL000377"/>
<evidence type="ECO:0000313" key="11">
    <source>
        <dbReference type="Proteomes" id="UP000050969"/>
    </source>
</evidence>
<protein>
    <recommendedName>
        <fullName evidence="8">Holo-[acyl-carrier-protein] synthase</fullName>
        <shortName evidence="8">Holo-ACP synthase</shortName>
        <ecNumber evidence="8">2.7.8.7</ecNumber>
    </recommendedName>
    <alternativeName>
        <fullName evidence="8">4'-phosphopantetheinyl transferase AcpS</fullName>
    </alternativeName>
</protein>
<dbReference type="GO" id="GO:0000287">
    <property type="term" value="F:magnesium ion binding"/>
    <property type="evidence" value="ECO:0007669"/>
    <property type="project" value="UniProtKB-UniRule"/>
</dbReference>
<dbReference type="InterPro" id="IPR002582">
    <property type="entry name" value="ACPS"/>
</dbReference>
<evidence type="ECO:0000256" key="8">
    <source>
        <dbReference type="HAMAP-Rule" id="MF_00101"/>
    </source>
</evidence>
<evidence type="ECO:0000259" key="9">
    <source>
        <dbReference type="Pfam" id="PF01648"/>
    </source>
</evidence>
<dbReference type="Pfam" id="PF01648">
    <property type="entry name" value="ACPS"/>
    <property type="match status" value="1"/>
</dbReference>
<evidence type="ECO:0000256" key="6">
    <source>
        <dbReference type="ARBA" id="ARBA00023098"/>
    </source>
</evidence>
<sequence length="119" mass="13106">MIYGLGIDATDIARVVAAQERNIDFAAKVLTPKELAFYQTLKERRAAEFLAGRFSVKEAYSKAFGTGLGKVQLQDVETLNNEAGKPVITKHPFDGKAFVSITHTDTLVFTEVILERSEA</sequence>
<dbReference type="Gene3D" id="3.90.470.20">
    <property type="entry name" value="4'-phosphopantetheinyl transferase domain"/>
    <property type="match status" value="1"/>
</dbReference>
<comment type="catalytic activity">
    <reaction evidence="8">
        <text>apo-[ACP] + CoA = holo-[ACP] + adenosine 3',5'-bisphosphate + H(+)</text>
        <dbReference type="Rhea" id="RHEA:12068"/>
        <dbReference type="Rhea" id="RHEA-COMP:9685"/>
        <dbReference type="Rhea" id="RHEA-COMP:9690"/>
        <dbReference type="ChEBI" id="CHEBI:15378"/>
        <dbReference type="ChEBI" id="CHEBI:29999"/>
        <dbReference type="ChEBI" id="CHEBI:57287"/>
        <dbReference type="ChEBI" id="CHEBI:58343"/>
        <dbReference type="ChEBI" id="CHEBI:64479"/>
        <dbReference type="EC" id="2.7.8.7"/>
    </reaction>
</comment>
<comment type="cofactor">
    <cofactor evidence="8">
        <name>Mg(2+)</name>
        <dbReference type="ChEBI" id="CHEBI:18420"/>
    </cofactor>
</comment>
<comment type="function">
    <text evidence="8">Transfers the 4'-phosphopantetheine moiety from coenzyme A to a Ser of acyl-carrier-protein.</text>
</comment>
<proteinExistence type="inferred from homology"/>
<feature type="binding site" evidence="8">
    <location>
        <position position="58"/>
    </location>
    <ligand>
        <name>Mg(2+)</name>
        <dbReference type="ChEBI" id="CHEBI:18420"/>
    </ligand>
</feature>
<dbReference type="RefSeq" id="WP_054777754.1">
    <property type="nucleotide sequence ID" value="NZ_BBBX01000019.1"/>
</dbReference>
<accession>A0A0R2MV19</accession>
<dbReference type="GO" id="GO:0005737">
    <property type="term" value="C:cytoplasm"/>
    <property type="evidence" value="ECO:0007669"/>
    <property type="project" value="UniProtKB-SubCell"/>
</dbReference>
<keyword evidence="8" id="KW-0963">Cytoplasm</keyword>
<evidence type="ECO:0000256" key="5">
    <source>
        <dbReference type="ARBA" id="ARBA00022842"/>
    </source>
</evidence>
<comment type="caution">
    <text evidence="10">The sequence shown here is derived from an EMBL/GenBank/DDBJ whole genome shotgun (WGS) entry which is preliminary data.</text>
</comment>
<gene>
    <name evidence="8" type="primary">acpS</name>
    <name evidence="10" type="ORF">IV56_GL000377</name>
</gene>
<dbReference type="EMBL" id="JQCE01000020">
    <property type="protein sequence ID" value="KRO17257.1"/>
    <property type="molecule type" value="Genomic_DNA"/>
</dbReference>
<keyword evidence="1 8" id="KW-0444">Lipid biosynthesis</keyword>
<dbReference type="SUPFAM" id="SSF56214">
    <property type="entry name" value="4'-phosphopantetheinyl transferase"/>
    <property type="match status" value="1"/>
</dbReference>
<dbReference type="InterPro" id="IPR004568">
    <property type="entry name" value="Ppantetheine-prot_Trfase_dom"/>
</dbReference>
<feature type="binding site" evidence="8">
    <location>
        <position position="8"/>
    </location>
    <ligand>
        <name>Mg(2+)</name>
        <dbReference type="ChEBI" id="CHEBI:18420"/>
    </ligand>
</feature>
<dbReference type="GO" id="GO:0006633">
    <property type="term" value="P:fatty acid biosynthetic process"/>
    <property type="evidence" value="ECO:0007669"/>
    <property type="project" value="UniProtKB-UniRule"/>
</dbReference>
<dbReference type="Proteomes" id="UP000050969">
    <property type="component" value="Unassembled WGS sequence"/>
</dbReference>
<dbReference type="OrthoDB" id="517356at2"/>
<keyword evidence="6 8" id="KW-0443">Lipid metabolism</keyword>
<evidence type="ECO:0000313" key="10">
    <source>
        <dbReference type="EMBL" id="KRO17257.1"/>
    </source>
</evidence>
<keyword evidence="4 8" id="KW-0276">Fatty acid metabolism</keyword>
<keyword evidence="7 8" id="KW-0275">Fatty acid biosynthesis</keyword>